<evidence type="ECO:0000259" key="1">
    <source>
        <dbReference type="Pfam" id="PF09851"/>
    </source>
</evidence>
<evidence type="ECO:0000259" key="2">
    <source>
        <dbReference type="Pfam" id="PF14471"/>
    </source>
</evidence>
<dbReference type="RefSeq" id="WP_354313634.1">
    <property type="nucleotide sequence ID" value="NZ_JBEPME010000004.1"/>
</dbReference>
<sequence>MGFFDLKAICAICEKEAGLSRQKIADKNSICSSCFKAAGFNIGMAHKPVKQMSVEDVHSAIEAKNTNNDELSSFNPTKKIGTFLEFDDTQKKWLILTGILGKRDKSKVYNYSDIVDFELLEDGESVTQGGLGRALVGGALFGGAGAVVGGVTGKRKNKEICNSLKVKVTLRDINNPVVYISFLSVATKKDSFTYKTFYNSAHECLSVLQLICDMQEASVNNSGNINVTGSAADEIKKFKNLLDEGILTQDEFDTKKKELLGL</sequence>
<proteinExistence type="predicted"/>
<gene>
    <name evidence="3" type="ORF">ABIC55_002990</name>
</gene>
<evidence type="ECO:0008006" key="5">
    <source>
        <dbReference type="Google" id="ProtNLM"/>
    </source>
</evidence>
<feature type="domain" description="SHOCT" evidence="1">
    <location>
        <begin position="233"/>
        <end position="260"/>
    </location>
</feature>
<dbReference type="InterPro" id="IPR027872">
    <property type="entry name" value="DUF4428"/>
</dbReference>
<dbReference type="Proteomes" id="UP001549104">
    <property type="component" value="Unassembled WGS sequence"/>
</dbReference>
<evidence type="ECO:0000313" key="3">
    <source>
        <dbReference type="EMBL" id="MET3657893.1"/>
    </source>
</evidence>
<keyword evidence="4" id="KW-1185">Reference proteome</keyword>
<organism evidence="3 4">
    <name type="scientific">Sporosarcina psychrophila</name>
    <name type="common">Bacillus psychrophilus</name>
    <dbReference type="NCBI Taxonomy" id="1476"/>
    <lineage>
        <taxon>Bacteria</taxon>
        <taxon>Bacillati</taxon>
        <taxon>Bacillota</taxon>
        <taxon>Bacilli</taxon>
        <taxon>Bacillales</taxon>
        <taxon>Caryophanaceae</taxon>
        <taxon>Sporosarcina</taxon>
    </lineage>
</organism>
<accession>A0ABV2KCU9</accession>
<name>A0ABV2KCU9_SPOPS</name>
<protein>
    <recommendedName>
        <fullName evidence="5">SHOCT domain-containing protein</fullName>
    </recommendedName>
</protein>
<feature type="domain" description="DUF4428" evidence="2">
    <location>
        <begin position="9"/>
        <end position="57"/>
    </location>
</feature>
<evidence type="ECO:0000313" key="4">
    <source>
        <dbReference type="Proteomes" id="UP001549104"/>
    </source>
</evidence>
<dbReference type="Pfam" id="PF09851">
    <property type="entry name" value="SHOCT"/>
    <property type="match status" value="1"/>
</dbReference>
<dbReference type="InterPro" id="IPR018649">
    <property type="entry name" value="SHOCT"/>
</dbReference>
<dbReference type="Pfam" id="PF14471">
    <property type="entry name" value="DUF4428"/>
    <property type="match status" value="1"/>
</dbReference>
<reference evidence="3 4" key="1">
    <citation type="submission" date="2024-06" db="EMBL/GenBank/DDBJ databases">
        <title>Sorghum-associated microbial communities from plants grown in Nebraska, USA.</title>
        <authorList>
            <person name="Schachtman D."/>
        </authorList>
    </citation>
    <scope>NUCLEOTIDE SEQUENCE [LARGE SCALE GENOMIC DNA]</scope>
    <source>
        <strain evidence="3 4">1288</strain>
    </source>
</reference>
<comment type="caution">
    <text evidence="3">The sequence shown here is derived from an EMBL/GenBank/DDBJ whole genome shotgun (WGS) entry which is preliminary data.</text>
</comment>
<dbReference type="EMBL" id="JBEPME010000004">
    <property type="protein sequence ID" value="MET3657893.1"/>
    <property type="molecule type" value="Genomic_DNA"/>
</dbReference>